<reference evidence="4" key="1">
    <citation type="submission" date="2022-11" db="EMBL/GenBank/DDBJ databases">
        <title>Chromosomal genome sequence assembly and mating type (MAT) locus characterization of the leprose asexual lichenized fungus Lepraria neglecta (Nyl.) Erichsen.</title>
        <authorList>
            <person name="Allen J.L."/>
            <person name="Pfeffer B."/>
        </authorList>
    </citation>
    <scope>NUCLEOTIDE SEQUENCE</scope>
    <source>
        <strain evidence="4">Allen 5258</strain>
    </source>
</reference>
<gene>
    <name evidence="4" type="ORF">OEA41_004040</name>
</gene>
<dbReference type="GO" id="GO:0016491">
    <property type="term" value="F:oxidoreductase activity"/>
    <property type="evidence" value="ECO:0007669"/>
    <property type="project" value="UniProtKB-KW"/>
</dbReference>
<dbReference type="InterPro" id="IPR002347">
    <property type="entry name" value="SDR_fam"/>
</dbReference>
<comment type="caution">
    <text evidence="4">The sequence shown here is derived from an EMBL/GenBank/DDBJ whole genome shotgun (WGS) entry which is preliminary data.</text>
</comment>
<dbReference type="SUPFAM" id="SSF51735">
    <property type="entry name" value="NAD(P)-binding Rossmann-fold domains"/>
    <property type="match status" value="1"/>
</dbReference>
<dbReference type="Pfam" id="PF00106">
    <property type="entry name" value="adh_short"/>
    <property type="match status" value="1"/>
</dbReference>
<dbReference type="PANTHER" id="PTHR24320">
    <property type="entry name" value="RETINOL DEHYDROGENASE"/>
    <property type="match status" value="1"/>
</dbReference>
<evidence type="ECO:0000313" key="4">
    <source>
        <dbReference type="EMBL" id="KAK3171956.1"/>
    </source>
</evidence>
<name>A0AAE0DJI9_9LECA</name>
<dbReference type="Gene3D" id="3.40.50.720">
    <property type="entry name" value="NAD(P)-binding Rossmann-like Domain"/>
    <property type="match status" value="1"/>
</dbReference>
<keyword evidence="5" id="KW-1185">Reference proteome</keyword>
<dbReference type="Proteomes" id="UP001276659">
    <property type="component" value="Unassembled WGS sequence"/>
</dbReference>
<proteinExistence type="inferred from homology"/>
<keyword evidence="3" id="KW-0560">Oxidoreductase</keyword>
<accession>A0AAE0DJI9</accession>
<dbReference type="EMBL" id="JASNWA010000008">
    <property type="protein sequence ID" value="KAK3171956.1"/>
    <property type="molecule type" value="Genomic_DNA"/>
</dbReference>
<dbReference type="InterPro" id="IPR036291">
    <property type="entry name" value="NAD(P)-bd_dom_sf"/>
</dbReference>
<evidence type="ECO:0000256" key="3">
    <source>
        <dbReference type="ARBA" id="ARBA00023002"/>
    </source>
</evidence>
<dbReference type="PANTHER" id="PTHR24320:SF282">
    <property type="entry name" value="WW DOMAIN-CONTAINING OXIDOREDUCTASE"/>
    <property type="match status" value="1"/>
</dbReference>
<sequence length="136" mass="14950">MSRSSQKPAEAISTMKQSTPDKELDLHFLQVDLQSLGSVNEAAQKFKATESRLDILVNDAGIMATPYALTSDGYETQWQTNYLSPFFLIKLLLPTLSSTAAGITSQNRVRIMHVSSDAAFVDIAPSLDLENQILTE</sequence>
<keyword evidence="2" id="KW-0521">NADP</keyword>
<evidence type="ECO:0000256" key="2">
    <source>
        <dbReference type="ARBA" id="ARBA00022857"/>
    </source>
</evidence>
<organism evidence="4 5">
    <name type="scientific">Lepraria neglecta</name>
    <dbReference type="NCBI Taxonomy" id="209136"/>
    <lineage>
        <taxon>Eukaryota</taxon>
        <taxon>Fungi</taxon>
        <taxon>Dikarya</taxon>
        <taxon>Ascomycota</taxon>
        <taxon>Pezizomycotina</taxon>
        <taxon>Lecanoromycetes</taxon>
        <taxon>OSLEUM clade</taxon>
        <taxon>Lecanoromycetidae</taxon>
        <taxon>Lecanorales</taxon>
        <taxon>Lecanorineae</taxon>
        <taxon>Stereocaulaceae</taxon>
        <taxon>Lepraria</taxon>
    </lineage>
</organism>
<comment type="similarity">
    <text evidence="1">Belongs to the short-chain dehydrogenases/reductases (SDR) family.</text>
</comment>
<dbReference type="AlphaFoldDB" id="A0AAE0DJI9"/>
<evidence type="ECO:0000313" key="5">
    <source>
        <dbReference type="Proteomes" id="UP001276659"/>
    </source>
</evidence>
<protein>
    <submittedName>
        <fullName evidence="4">Uncharacterized protein</fullName>
    </submittedName>
</protein>
<evidence type="ECO:0000256" key="1">
    <source>
        <dbReference type="ARBA" id="ARBA00006484"/>
    </source>
</evidence>